<feature type="non-terminal residue" evidence="5">
    <location>
        <position position="1"/>
    </location>
</feature>
<dbReference type="SUPFAM" id="SSF57667">
    <property type="entry name" value="beta-beta-alpha zinc fingers"/>
    <property type="match status" value="1"/>
</dbReference>
<accession>S4PR36</accession>
<sequence>RHIKRYHLPIQCEICKNVYKRESTLDNHMAVRHPEVKWKTVKRELTYCVECDIHFATEDLFKRHLRHYVRHRIKPRKEQVPCPDCG</sequence>
<reference evidence="5" key="2">
    <citation type="submission" date="2013-05" db="EMBL/GenBank/DDBJ databases">
        <authorList>
            <person name="Carter J.-M."/>
            <person name="Baker S.C."/>
            <person name="Pink R."/>
            <person name="Carter D.R.F."/>
            <person name="Collins A."/>
            <person name="Tomlin J."/>
            <person name="Gibbs M."/>
            <person name="Breuker C.J."/>
        </authorList>
    </citation>
    <scope>NUCLEOTIDE SEQUENCE</scope>
    <source>
        <tissue evidence="5">Ovary</tissue>
    </source>
</reference>
<name>S4PR36_9NEOP</name>
<evidence type="ECO:0000256" key="2">
    <source>
        <dbReference type="ARBA" id="ARBA00022771"/>
    </source>
</evidence>
<keyword evidence="1" id="KW-0479">Metal-binding</keyword>
<dbReference type="InterPro" id="IPR022755">
    <property type="entry name" value="Znf_C2H2_jaz"/>
</dbReference>
<evidence type="ECO:0000313" key="5">
    <source>
        <dbReference type="EMBL" id="JAA91400.1"/>
    </source>
</evidence>
<dbReference type="PROSITE" id="PS00028">
    <property type="entry name" value="ZINC_FINGER_C2H2_1"/>
    <property type="match status" value="1"/>
</dbReference>
<feature type="domain" description="C2H2-type" evidence="4">
    <location>
        <begin position="12"/>
        <end position="33"/>
    </location>
</feature>
<dbReference type="InterPro" id="IPR013087">
    <property type="entry name" value="Znf_C2H2_type"/>
</dbReference>
<dbReference type="Pfam" id="PF12171">
    <property type="entry name" value="zf-C2H2_jaz"/>
    <property type="match status" value="1"/>
</dbReference>
<reference evidence="5" key="1">
    <citation type="journal article" date="2013" name="BMC Genomics">
        <title>Unscrambling butterfly oogenesis.</title>
        <authorList>
            <person name="Carter J.M."/>
            <person name="Baker S.C."/>
            <person name="Pink R."/>
            <person name="Carter D.R."/>
            <person name="Collins A."/>
            <person name="Tomlin J."/>
            <person name="Gibbs M."/>
            <person name="Breuker C.J."/>
        </authorList>
    </citation>
    <scope>NUCLEOTIDE SEQUENCE</scope>
    <source>
        <tissue evidence="5">Ovary</tissue>
    </source>
</reference>
<dbReference type="GO" id="GO:0008270">
    <property type="term" value="F:zinc ion binding"/>
    <property type="evidence" value="ECO:0007669"/>
    <property type="project" value="UniProtKB-KW"/>
</dbReference>
<dbReference type="Pfam" id="PF00096">
    <property type="entry name" value="zf-C2H2"/>
    <property type="match status" value="1"/>
</dbReference>
<protein>
    <submittedName>
        <fullName evidence="5">Zinc finger protein 354B</fullName>
    </submittedName>
</protein>
<evidence type="ECO:0000256" key="1">
    <source>
        <dbReference type="ARBA" id="ARBA00022723"/>
    </source>
</evidence>
<evidence type="ECO:0000256" key="3">
    <source>
        <dbReference type="ARBA" id="ARBA00022833"/>
    </source>
</evidence>
<dbReference type="SMART" id="SM00355">
    <property type="entry name" value="ZnF_C2H2"/>
    <property type="match status" value="2"/>
</dbReference>
<dbReference type="InterPro" id="IPR036236">
    <property type="entry name" value="Znf_C2H2_sf"/>
</dbReference>
<keyword evidence="2" id="KW-0863">Zinc-finger</keyword>
<dbReference type="Gene3D" id="3.30.160.60">
    <property type="entry name" value="Classic Zinc Finger"/>
    <property type="match status" value="1"/>
</dbReference>
<keyword evidence="3" id="KW-0862">Zinc</keyword>
<dbReference type="EMBL" id="GAIX01001160">
    <property type="protein sequence ID" value="JAA91400.1"/>
    <property type="molecule type" value="Transcribed_RNA"/>
</dbReference>
<feature type="non-terminal residue" evidence="5">
    <location>
        <position position="86"/>
    </location>
</feature>
<evidence type="ECO:0000259" key="4">
    <source>
        <dbReference type="PROSITE" id="PS00028"/>
    </source>
</evidence>
<organism evidence="5">
    <name type="scientific">Pararge aegeria</name>
    <name type="common">speckled wood butterfly</name>
    <dbReference type="NCBI Taxonomy" id="116150"/>
    <lineage>
        <taxon>Eukaryota</taxon>
        <taxon>Metazoa</taxon>
        <taxon>Ecdysozoa</taxon>
        <taxon>Arthropoda</taxon>
        <taxon>Hexapoda</taxon>
        <taxon>Insecta</taxon>
        <taxon>Pterygota</taxon>
        <taxon>Neoptera</taxon>
        <taxon>Endopterygota</taxon>
        <taxon>Lepidoptera</taxon>
        <taxon>Glossata</taxon>
        <taxon>Ditrysia</taxon>
        <taxon>Papilionoidea</taxon>
        <taxon>Nymphalidae</taxon>
        <taxon>Satyrinae</taxon>
        <taxon>Satyrini</taxon>
        <taxon>Parargina</taxon>
        <taxon>Pararge</taxon>
    </lineage>
</organism>
<dbReference type="AlphaFoldDB" id="S4PR36"/>
<proteinExistence type="predicted"/>